<evidence type="ECO:0000313" key="1">
    <source>
        <dbReference type="EMBL" id="GAJ21352.1"/>
    </source>
</evidence>
<feature type="non-terminal residue" evidence="1">
    <location>
        <position position="69"/>
    </location>
</feature>
<dbReference type="EMBL" id="BARW01042275">
    <property type="protein sequence ID" value="GAJ21352.1"/>
    <property type="molecule type" value="Genomic_DNA"/>
</dbReference>
<sequence length="69" mass="7876">LRAVAFQEGTMDEIATCFGYTPQSLKTLVNRLLRGKHQLFPDIKSGPKGRHTVQETVKVIIGLRRERRL</sequence>
<accession>X1VNH6</accession>
<reference evidence="1" key="1">
    <citation type="journal article" date="2014" name="Front. Microbiol.">
        <title>High frequency of phylogenetically diverse reductive dehalogenase-homologous genes in deep subseafloor sedimentary metagenomes.</title>
        <authorList>
            <person name="Kawai M."/>
            <person name="Futagami T."/>
            <person name="Toyoda A."/>
            <person name="Takaki Y."/>
            <person name="Nishi S."/>
            <person name="Hori S."/>
            <person name="Arai W."/>
            <person name="Tsubouchi T."/>
            <person name="Morono Y."/>
            <person name="Uchiyama I."/>
            <person name="Ito T."/>
            <person name="Fujiyama A."/>
            <person name="Inagaki F."/>
            <person name="Takami H."/>
        </authorList>
    </citation>
    <scope>NUCLEOTIDE SEQUENCE</scope>
    <source>
        <strain evidence="1">Expedition CK06-06</strain>
    </source>
</reference>
<dbReference type="AlphaFoldDB" id="X1VNH6"/>
<proteinExistence type="predicted"/>
<feature type="non-terminal residue" evidence="1">
    <location>
        <position position="1"/>
    </location>
</feature>
<protein>
    <submittedName>
        <fullName evidence="1">Uncharacterized protein</fullName>
    </submittedName>
</protein>
<organism evidence="1">
    <name type="scientific">marine sediment metagenome</name>
    <dbReference type="NCBI Taxonomy" id="412755"/>
    <lineage>
        <taxon>unclassified sequences</taxon>
        <taxon>metagenomes</taxon>
        <taxon>ecological metagenomes</taxon>
    </lineage>
</organism>
<gene>
    <name evidence="1" type="ORF">S12H4_62765</name>
</gene>
<comment type="caution">
    <text evidence="1">The sequence shown here is derived from an EMBL/GenBank/DDBJ whole genome shotgun (WGS) entry which is preliminary data.</text>
</comment>
<name>X1VNH6_9ZZZZ</name>